<name>A0ABQ9JSR9_9CUCU</name>
<keyword evidence="12" id="KW-1185">Reference proteome</keyword>
<organism evidence="11 12">
    <name type="scientific">Molorchus minor</name>
    <dbReference type="NCBI Taxonomy" id="1323400"/>
    <lineage>
        <taxon>Eukaryota</taxon>
        <taxon>Metazoa</taxon>
        <taxon>Ecdysozoa</taxon>
        <taxon>Arthropoda</taxon>
        <taxon>Hexapoda</taxon>
        <taxon>Insecta</taxon>
        <taxon>Pterygota</taxon>
        <taxon>Neoptera</taxon>
        <taxon>Endopterygota</taxon>
        <taxon>Coleoptera</taxon>
        <taxon>Polyphaga</taxon>
        <taxon>Cucujiformia</taxon>
        <taxon>Chrysomeloidea</taxon>
        <taxon>Cerambycidae</taxon>
        <taxon>Lamiinae</taxon>
        <taxon>Monochamini</taxon>
        <taxon>Molorchus</taxon>
    </lineage>
</organism>
<accession>A0ABQ9JSR9</accession>
<proteinExistence type="inferred from homology"/>
<dbReference type="InterPro" id="IPR002076">
    <property type="entry name" value="ELO_fam"/>
</dbReference>
<comment type="catalytic activity">
    <reaction evidence="10">
        <text>a very-long-chain acyl-CoA + malonyl-CoA + H(+) = a very-long-chain 3-oxoacyl-CoA + CO2 + CoA</text>
        <dbReference type="Rhea" id="RHEA:32727"/>
        <dbReference type="ChEBI" id="CHEBI:15378"/>
        <dbReference type="ChEBI" id="CHEBI:16526"/>
        <dbReference type="ChEBI" id="CHEBI:57287"/>
        <dbReference type="ChEBI" id="CHEBI:57384"/>
        <dbReference type="ChEBI" id="CHEBI:90725"/>
        <dbReference type="ChEBI" id="CHEBI:90736"/>
        <dbReference type="EC" id="2.3.1.199"/>
    </reaction>
</comment>
<dbReference type="InterPro" id="IPR030457">
    <property type="entry name" value="ELO_CS"/>
</dbReference>
<dbReference type="EC" id="2.3.1.199" evidence="10"/>
<feature type="transmembrane region" description="Helical" evidence="10">
    <location>
        <begin position="244"/>
        <end position="264"/>
    </location>
</feature>
<evidence type="ECO:0000256" key="5">
    <source>
        <dbReference type="ARBA" id="ARBA00022832"/>
    </source>
</evidence>
<dbReference type="Proteomes" id="UP001162164">
    <property type="component" value="Unassembled WGS sequence"/>
</dbReference>
<comment type="similarity">
    <text evidence="10">Belongs to the ELO family.</text>
</comment>
<evidence type="ECO:0000313" key="12">
    <source>
        <dbReference type="Proteomes" id="UP001162164"/>
    </source>
</evidence>
<dbReference type="PROSITE" id="PS01188">
    <property type="entry name" value="ELO"/>
    <property type="match status" value="1"/>
</dbReference>
<dbReference type="EMBL" id="JAPWTJ010000222">
    <property type="protein sequence ID" value="KAJ8980922.1"/>
    <property type="molecule type" value="Genomic_DNA"/>
</dbReference>
<reference evidence="11" key="1">
    <citation type="journal article" date="2023" name="Insect Mol. Biol.">
        <title>Genome sequencing provides insights into the evolution of gene families encoding plant cell wall-degrading enzymes in longhorned beetles.</title>
        <authorList>
            <person name="Shin N.R."/>
            <person name="Okamura Y."/>
            <person name="Kirsch R."/>
            <person name="Pauchet Y."/>
        </authorList>
    </citation>
    <scope>NUCLEOTIDE SEQUENCE</scope>
    <source>
        <strain evidence="11">MMC_N1</strain>
    </source>
</reference>
<dbReference type="PANTHER" id="PTHR11157:SF21">
    <property type="entry name" value="ELONGATION OF VERY LONG CHAIN FATTY ACIDS PROTEIN"/>
    <property type="match status" value="1"/>
</dbReference>
<feature type="transmembrane region" description="Helical" evidence="10">
    <location>
        <begin position="144"/>
        <end position="161"/>
    </location>
</feature>
<evidence type="ECO:0000256" key="6">
    <source>
        <dbReference type="ARBA" id="ARBA00022989"/>
    </source>
</evidence>
<keyword evidence="3 10" id="KW-0808">Transferase</keyword>
<feature type="transmembrane region" description="Helical" evidence="10">
    <location>
        <begin position="66"/>
        <end position="85"/>
    </location>
</feature>
<evidence type="ECO:0000256" key="7">
    <source>
        <dbReference type="ARBA" id="ARBA00023098"/>
    </source>
</evidence>
<evidence type="ECO:0000256" key="9">
    <source>
        <dbReference type="ARBA" id="ARBA00023160"/>
    </source>
</evidence>
<evidence type="ECO:0000256" key="4">
    <source>
        <dbReference type="ARBA" id="ARBA00022692"/>
    </source>
</evidence>
<keyword evidence="4 10" id="KW-0812">Transmembrane</keyword>
<evidence type="ECO:0000256" key="2">
    <source>
        <dbReference type="ARBA" id="ARBA00022516"/>
    </source>
</evidence>
<dbReference type="PANTHER" id="PTHR11157">
    <property type="entry name" value="FATTY ACID ACYL TRANSFERASE-RELATED"/>
    <property type="match status" value="1"/>
</dbReference>
<evidence type="ECO:0000256" key="3">
    <source>
        <dbReference type="ARBA" id="ARBA00022679"/>
    </source>
</evidence>
<feature type="transmembrane region" description="Helical" evidence="10">
    <location>
        <begin position="27"/>
        <end position="45"/>
    </location>
</feature>
<evidence type="ECO:0000256" key="8">
    <source>
        <dbReference type="ARBA" id="ARBA00023136"/>
    </source>
</evidence>
<keyword evidence="2 10" id="KW-0444">Lipid biosynthesis</keyword>
<comment type="subcellular location">
    <subcellularLocation>
        <location evidence="1">Membrane</location>
        <topology evidence="1">Multi-pass membrane protein</topology>
    </subcellularLocation>
</comment>
<gene>
    <name evidence="11" type="ORF">NQ317_011564</name>
</gene>
<keyword evidence="5 10" id="KW-0276">Fatty acid metabolism</keyword>
<dbReference type="Pfam" id="PF01151">
    <property type="entry name" value="ELO"/>
    <property type="match status" value="1"/>
</dbReference>
<evidence type="ECO:0000256" key="1">
    <source>
        <dbReference type="ARBA" id="ARBA00004141"/>
    </source>
</evidence>
<keyword evidence="7 10" id="KW-0443">Lipid metabolism</keyword>
<evidence type="ECO:0000313" key="11">
    <source>
        <dbReference type="EMBL" id="KAJ8980922.1"/>
    </source>
</evidence>
<protein>
    <recommendedName>
        <fullName evidence="10">Elongation of very long chain fatty acids protein</fullName>
        <ecNumber evidence="10">2.3.1.199</ecNumber>
    </recommendedName>
    <alternativeName>
        <fullName evidence="10">Very-long-chain 3-oxoacyl-CoA synthase</fullName>
    </alternativeName>
</protein>
<feature type="transmembrane region" description="Helical" evidence="10">
    <location>
        <begin position="208"/>
        <end position="232"/>
    </location>
</feature>
<sequence length="273" mass="32670">MALILKQLWTSYNWLMTDVTDSRTKDMLLANVLTPLIISVVYHRLVYKWGPKFMEIRQPYNLRIMLIAYNLIQIVINVYCTHISLKRVIVQNWKCAPVDYSNSPEALDEIHATKVYYFLKLLDLTDTVFFLLRKSYRQITFLHTYHHIGMIWTPWIGLRFIPGGHGAWISLINSFVHAMMYSYYLLTAIDERWKKNIEIKKFLTQMQIVILITKLLNNDYIQFVLMVIIFGRPLLQRDCNYPHFVSYVWVTQNIFIGTLFIDFYRKSYLQKKE</sequence>
<keyword evidence="9 10" id="KW-0275">Fatty acid biosynthesis</keyword>
<evidence type="ECO:0000256" key="10">
    <source>
        <dbReference type="RuleBase" id="RU361115"/>
    </source>
</evidence>
<keyword evidence="6 10" id="KW-1133">Transmembrane helix</keyword>
<keyword evidence="8 10" id="KW-0472">Membrane</keyword>
<comment type="caution">
    <text evidence="11">The sequence shown here is derived from an EMBL/GenBank/DDBJ whole genome shotgun (WGS) entry which is preliminary data.</text>
</comment>
<feature type="transmembrane region" description="Helical" evidence="10">
    <location>
        <begin position="167"/>
        <end position="187"/>
    </location>
</feature>